<dbReference type="InterPro" id="IPR045076">
    <property type="entry name" value="MutS"/>
</dbReference>
<dbReference type="InterPro" id="IPR000432">
    <property type="entry name" value="DNA_mismatch_repair_MutS_C"/>
</dbReference>
<dbReference type="EMBL" id="JBJUVG010000002">
    <property type="protein sequence ID" value="MFM9413162.1"/>
    <property type="molecule type" value="Genomic_DNA"/>
</dbReference>
<accession>A0ABW9GXW5</accession>
<dbReference type="Gene3D" id="3.30.420.110">
    <property type="entry name" value="MutS, connector domain"/>
    <property type="match status" value="1"/>
</dbReference>
<evidence type="ECO:0000256" key="4">
    <source>
        <dbReference type="ARBA" id="ARBA00022840"/>
    </source>
</evidence>
<dbReference type="InterPro" id="IPR036187">
    <property type="entry name" value="DNA_mismatch_repair_MutS_sf"/>
</dbReference>
<proteinExistence type="inferred from homology"/>
<evidence type="ECO:0000256" key="5">
    <source>
        <dbReference type="ARBA" id="ARBA00023125"/>
    </source>
</evidence>
<dbReference type="InterPro" id="IPR007860">
    <property type="entry name" value="DNA_mmatch_repair_MutS_con_dom"/>
</dbReference>
<comment type="function">
    <text evidence="7">This protein is involved in the repair of mismatches in DNA. It is possible that it carries out the mismatch recognition step. This protein has a weak ATPase activity.</text>
</comment>
<dbReference type="PANTHER" id="PTHR11361">
    <property type="entry name" value="DNA MISMATCH REPAIR PROTEIN MUTS FAMILY MEMBER"/>
    <property type="match status" value="1"/>
</dbReference>
<dbReference type="Pfam" id="PF05192">
    <property type="entry name" value="MutS_III"/>
    <property type="match status" value="1"/>
</dbReference>
<dbReference type="PIRSF" id="PIRSF037677">
    <property type="entry name" value="DNA_mis_repair_Msh6"/>
    <property type="match status" value="1"/>
</dbReference>
<dbReference type="InterPro" id="IPR036678">
    <property type="entry name" value="MutS_con_dom_sf"/>
</dbReference>
<dbReference type="InterPro" id="IPR027417">
    <property type="entry name" value="P-loop_NTPase"/>
</dbReference>
<dbReference type="HAMAP" id="MF_00096">
    <property type="entry name" value="MutS"/>
    <property type="match status" value="1"/>
</dbReference>
<dbReference type="Proteomes" id="UP001631949">
    <property type="component" value="Unassembled WGS sequence"/>
</dbReference>
<evidence type="ECO:0000313" key="11">
    <source>
        <dbReference type="EMBL" id="MFM9413162.1"/>
    </source>
</evidence>
<name>A0ABW9GXW5_9FIRM</name>
<dbReference type="Gene3D" id="3.40.50.300">
    <property type="entry name" value="P-loop containing nucleotide triphosphate hydrolases"/>
    <property type="match status" value="1"/>
</dbReference>
<dbReference type="InterPro" id="IPR016151">
    <property type="entry name" value="DNA_mismatch_repair_MutS_N"/>
</dbReference>
<evidence type="ECO:0000256" key="1">
    <source>
        <dbReference type="ARBA" id="ARBA00006271"/>
    </source>
</evidence>
<evidence type="ECO:0000256" key="6">
    <source>
        <dbReference type="ARBA" id="ARBA00023204"/>
    </source>
</evidence>
<dbReference type="InterPro" id="IPR017261">
    <property type="entry name" value="DNA_mismatch_repair_MutS/MSH"/>
</dbReference>
<keyword evidence="6 7" id="KW-0234">DNA repair</keyword>
<dbReference type="NCBIfam" id="TIGR01070">
    <property type="entry name" value="mutS1"/>
    <property type="match status" value="1"/>
</dbReference>
<dbReference type="Pfam" id="PF05188">
    <property type="entry name" value="MutS_II"/>
    <property type="match status" value="1"/>
</dbReference>
<protein>
    <recommendedName>
        <fullName evidence="7 8">DNA mismatch repair protein MutS</fullName>
    </recommendedName>
</protein>
<comment type="caution">
    <text evidence="11">The sequence shown here is derived from an EMBL/GenBank/DDBJ whole genome shotgun (WGS) entry which is preliminary data.</text>
</comment>
<feature type="domain" description="DNA mismatch repair proteins mutS family" evidence="10">
    <location>
        <begin position="695"/>
        <end position="711"/>
    </location>
</feature>
<comment type="similarity">
    <text evidence="1 7 9">Belongs to the DNA mismatch repair MutS family.</text>
</comment>
<evidence type="ECO:0000256" key="9">
    <source>
        <dbReference type="RuleBase" id="RU003756"/>
    </source>
</evidence>
<keyword evidence="12" id="KW-1185">Reference proteome</keyword>
<dbReference type="SUPFAM" id="SSF55271">
    <property type="entry name" value="DNA repair protein MutS, domain I"/>
    <property type="match status" value="1"/>
</dbReference>
<dbReference type="PROSITE" id="PS00486">
    <property type="entry name" value="DNA_MISMATCH_REPAIR_2"/>
    <property type="match status" value="1"/>
</dbReference>
<dbReference type="Pfam" id="PF01624">
    <property type="entry name" value="MutS_I"/>
    <property type="match status" value="1"/>
</dbReference>
<dbReference type="InterPro" id="IPR007696">
    <property type="entry name" value="DNA_mismatch_repair_MutS_core"/>
</dbReference>
<dbReference type="SUPFAM" id="SSF52540">
    <property type="entry name" value="P-loop containing nucleoside triphosphate hydrolases"/>
    <property type="match status" value="1"/>
</dbReference>
<dbReference type="InterPro" id="IPR005748">
    <property type="entry name" value="DNA_mismatch_repair_MutS"/>
</dbReference>
<evidence type="ECO:0000256" key="7">
    <source>
        <dbReference type="HAMAP-Rule" id="MF_00096"/>
    </source>
</evidence>
<keyword evidence="3 7" id="KW-0227">DNA damage</keyword>
<dbReference type="Pfam" id="PF00488">
    <property type="entry name" value="MutS_V"/>
    <property type="match status" value="1"/>
</dbReference>
<organism evidence="11 12">
    <name type="scientific">Peptococcus simiae</name>
    <dbReference type="NCBI Taxonomy" id="1643805"/>
    <lineage>
        <taxon>Bacteria</taxon>
        <taxon>Bacillati</taxon>
        <taxon>Bacillota</taxon>
        <taxon>Clostridia</taxon>
        <taxon>Eubacteriales</taxon>
        <taxon>Peptococcaceae</taxon>
        <taxon>Peptococcus</taxon>
    </lineage>
</organism>
<dbReference type="InterPro" id="IPR007861">
    <property type="entry name" value="DNA_mismatch_repair_MutS_clamp"/>
</dbReference>
<dbReference type="SMART" id="SM00533">
    <property type="entry name" value="MUTSd"/>
    <property type="match status" value="1"/>
</dbReference>
<dbReference type="Gene3D" id="3.40.1170.10">
    <property type="entry name" value="DNA repair protein MutS, domain I"/>
    <property type="match status" value="1"/>
</dbReference>
<evidence type="ECO:0000256" key="2">
    <source>
        <dbReference type="ARBA" id="ARBA00022741"/>
    </source>
</evidence>
<feature type="binding site" evidence="7">
    <location>
        <begin position="621"/>
        <end position="628"/>
    </location>
    <ligand>
        <name>ATP</name>
        <dbReference type="ChEBI" id="CHEBI:30616"/>
    </ligand>
</feature>
<dbReference type="Pfam" id="PF05190">
    <property type="entry name" value="MutS_IV"/>
    <property type="match status" value="1"/>
</dbReference>
<dbReference type="SUPFAM" id="SSF48334">
    <property type="entry name" value="DNA repair protein MutS, domain III"/>
    <property type="match status" value="1"/>
</dbReference>
<dbReference type="NCBIfam" id="NF003810">
    <property type="entry name" value="PRK05399.1"/>
    <property type="match status" value="1"/>
</dbReference>
<reference evidence="11 12" key="1">
    <citation type="journal article" date="2016" name="Int. J. Syst. Evol. Microbiol.">
        <title>Peptococcus simiae sp. nov., isolated from rhesus macaque faeces and emended description of the genus Peptococcus.</title>
        <authorList>
            <person name="Shkoporov A.N."/>
            <person name="Efimov B.A."/>
            <person name="Kondova I."/>
            <person name="Ouwerling B."/>
            <person name="Chaplin A.V."/>
            <person name="Shcherbakova V.A."/>
            <person name="Langermans J.A.M."/>
        </authorList>
    </citation>
    <scope>NUCLEOTIDE SEQUENCE [LARGE SCALE GENOMIC DNA]</scope>
    <source>
        <strain evidence="11 12">M108</strain>
    </source>
</reference>
<dbReference type="SMART" id="SM00534">
    <property type="entry name" value="MUTSac"/>
    <property type="match status" value="1"/>
</dbReference>
<dbReference type="PANTHER" id="PTHR11361:SF34">
    <property type="entry name" value="DNA MISMATCH REPAIR PROTEIN MSH1, MITOCHONDRIAL"/>
    <property type="match status" value="1"/>
</dbReference>
<keyword evidence="2 7" id="KW-0547">Nucleotide-binding</keyword>
<evidence type="ECO:0000256" key="8">
    <source>
        <dbReference type="NCBIfam" id="TIGR01070"/>
    </source>
</evidence>
<dbReference type="SUPFAM" id="SSF53150">
    <property type="entry name" value="DNA repair protein MutS, domain II"/>
    <property type="match status" value="1"/>
</dbReference>
<evidence type="ECO:0000259" key="10">
    <source>
        <dbReference type="PROSITE" id="PS00486"/>
    </source>
</evidence>
<evidence type="ECO:0000256" key="3">
    <source>
        <dbReference type="ARBA" id="ARBA00022763"/>
    </source>
</evidence>
<dbReference type="InterPro" id="IPR007695">
    <property type="entry name" value="DNA_mismatch_repair_MutS-lik_N"/>
</dbReference>
<gene>
    <name evidence="7 11" type="primary">mutS</name>
    <name evidence="11" type="ORF">ACKQTC_02105</name>
</gene>
<dbReference type="RefSeq" id="WP_408976780.1">
    <property type="nucleotide sequence ID" value="NZ_JBJUVG010000002.1"/>
</dbReference>
<evidence type="ECO:0000313" key="12">
    <source>
        <dbReference type="Proteomes" id="UP001631949"/>
    </source>
</evidence>
<keyword evidence="5 7" id="KW-0238">DNA-binding</keyword>
<sequence>MQGTTPMFKQYNAIKAEHEDTILFFRMGDFYEMFGEDAETASRVLGLALTARDGGNNVKVPMCGVPFHSSESYVATLVSQGYKVAICEQVEDPKEAKGLVKREVIRIITPGIVLDDQMLAKDNNYIAAVASSGKKTSFAIADASTGAFFALYPTETGKALEELDRYHPVEIVYSEADTVLLAHCQDILGDHGIQYNGHYEHAFHLEDAEAYLKGHFQVNSLEVFGYANPSREGAAIAAAGGLLSYIETMQRSKAANITQFHLTQIDDYMVLDRATRYNLEIERSLAFNDGSPALLDILDETKTAFGRRLLRQWLEHPLTQRSEIENRLAATAEFFHAHQEREALRDQLEHILDMERITSRISYQTANAKDLLSLKQSLMRLPAIKRVVAQLKTPSFQVLDRSFDTLQDLYAFLDRAIAVDAPFSLRDGGLIRDGYNDEVDDLRSMVGDGKNWLTDFLDRERERTNIKNLKVGFNKVFGYYIEITKSQLDKAPADYERKQTLANSERYITPDLKDMEAKMLGASDRLKSLEYDLFVDIRRQLGDHVARILATSRLLALLDVHAGLASCAIRNQYTRPVPIDQGISIRGLRHPMVEQAVGATNYVANDVSFDPVSSRFVLLTGPNMSGKSTYCRSIAIASIMMQIGSFVPAEAAEIAVVDRVFARIGASDQLSKGQSTFMVEMNEVSNILNYATSRSLVVLDEVGRGTSTYDGLSIAYAIVRYMNTRIQAMTIFATHYHELTSLAQDNGIVNRSVAVDDVGSDIVFRHTIKEGPASKSYGIHVAKMAGLPAEIIAMAENALQTLEKEEKANLTAVKDEDISLREQNLQLEQFISLLADWDIEGMSVGDLLNRALALKEEAGRFLQSSDQ</sequence>
<keyword evidence="4 7" id="KW-0067">ATP-binding</keyword>
<dbReference type="Gene3D" id="1.10.1420.10">
    <property type="match status" value="2"/>
</dbReference>